<feature type="coiled-coil region" evidence="3">
    <location>
        <begin position="255"/>
        <end position="304"/>
    </location>
</feature>
<dbReference type="InterPro" id="IPR007930">
    <property type="entry name" value="DUF724"/>
</dbReference>
<sequence length="329" mass="36883">MFCSSKNFDTPTNRPDISNLYQMFSPPSPSGRIPAPTPNMATSAAIPVDPESVSHHSDHSTFGVIRNEPCHPIIAQSTVQPEVSTHPMVTKSKLGIFKPWVYLSECTLPSGFITELEPKSVKPAMQSPKCSSTMNSSNENCDRSSKGPTYQAGLALCTIDFAVKQSCADAHLKLSKSQVGYRKPHFGPLVNECNEIFREGLAIAQWITFAKVAEQTSELQVDDSRSTFDSIIECIFELESHGFDVKAVRSRLLELQTIKESQEQLQIKLEDFKCEIVERSTRKKIKIMAELVDASKELKVLEEKIYVVDEKKTRLVHFPITDLTWKMKV</sequence>
<feature type="compositionally biased region" description="Polar residues" evidence="4">
    <location>
        <begin position="128"/>
        <end position="139"/>
    </location>
</feature>
<evidence type="ECO:0000256" key="2">
    <source>
        <dbReference type="ARBA" id="ARBA00022604"/>
    </source>
</evidence>
<gene>
    <name evidence="5" type="ORF">EZV62_019202</name>
</gene>
<evidence type="ECO:0000313" key="6">
    <source>
        <dbReference type="Proteomes" id="UP000323000"/>
    </source>
</evidence>
<keyword evidence="3" id="KW-0175">Coiled coil</keyword>
<keyword evidence="6" id="KW-1185">Reference proteome</keyword>
<dbReference type="EMBL" id="VAHF01000009">
    <property type="protein sequence ID" value="TXG53946.1"/>
    <property type="molecule type" value="Genomic_DNA"/>
</dbReference>
<keyword evidence="1" id="KW-0813">Transport</keyword>
<reference evidence="6" key="1">
    <citation type="journal article" date="2019" name="Gigascience">
        <title>De novo genome assembly of the endangered Acer yangbiense, a plant species with extremely small populations endemic to Yunnan Province, China.</title>
        <authorList>
            <person name="Yang J."/>
            <person name="Wariss H.M."/>
            <person name="Tao L."/>
            <person name="Zhang R."/>
            <person name="Yun Q."/>
            <person name="Hollingsworth P."/>
            <person name="Dao Z."/>
            <person name="Luo G."/>
            <person name="Guo H."/>
            <person name="Ma Y."/>
            <person name="Sun W."/>
        </authorList>
    </citation>
    <scope>NUCLEOTIDE SEQUENCE [LARGE SCALE GENOMIC DNA]</scope>
    <source>
        <strain evidence="6">cv. Malutang</strain>
    </source>
</reference>
<comment type="caution">
    <text evidence="5">The sequence shown here is derived from an EMBL/GenBank/DDBJ whole genome shotgun (WGS) entry which is preliminary data.</text>
</comment>
<dbReference type="AlphaFoldDB" id="A0A5C7HCN5"/>
<dbReference type="Proteomes" id="UP000323000">
    <property type="component" value="Chromosome 9"/>
</dbReference>
<dbReference type="OrthoDB" id="687110at2759"/>
<evidence type="ECO:0000313" key="5">
    <source>
        <dbReference type="EMBL" id="TXG53946.1"/>
    </source>
</evidence>
<organism evidence="5 6">
    <name type="scientific">Acer yangbiense</name>
    <dbReference type="NCBI Taxonomy" id="1000413"/>
    <lineage>
        <taxon>Eukaryota</taxon>
        <taxon>Viridiplantae</taxon>
        <taxon>Streptophyta</taxon>
        <taxon>Embryophyta</taxon>
        <taxon>Tracheophyta</taxon>
        <taxon>Spermatophyta</taxon>
        <taxon>Magnoliopsida</taxon>
        <taxon>eudicotyledons</taxon>
        <taxon>Gunneridae</taxon>
        <taxon>Pentapetalae</taxon>
        <taxon>rosids</taxon>
        <taxon>malvids</taxon>
        <taxon>Sapindales</taxon>
        <taxon>Sapindaceae</taxon>
        <taxon>Hippocastanoideae</taxon>
        <taxon>Acereae</taxon>
        <taxon>Acer</taxon>
    </lineage>
</organism>
<evidence type="ECO:0000256" key="1">
    <source>
        <dbReference type="ARBA" id="ARBA00022448"/>
    </source>
</evidence>
<accession>A0A5C7HCN5</accession>
<evidence type="ECO:0000256" key="3">
    <source>
        <dbReference type="SAM" id="Coils"/>
    </source>
</evidence>
<evidence type="ECO:0000256" key="4">
    <source>
        <dbReference type="SAM" id="MobiDB-lite"/>
    </source>
</evidence>
<name>A0A5C7HCN5_9ROSI</name>
<feature type="region of interest" description="Disordered" evidence="4">
    <location>
        <begin position="123"/>
        <end position="144"/>
    </location>
</feature>
<protein>
    <submittedName>
        <fullName evidence="5">Uncharacterized protein</fullName>
    </submittedName>
</protein>
<keyword evidence="2" id="KW-0341">Growth regulation</keyword>
<dbReference type="Pfam" id="PF05266">
    <property type="entry name" value="DUF724"/>
    <property type="match status" value="1"/>
</dbReference>
<proteinExistence type="predicted"/>